<protein>
    <submittedName>
        <fullName evidence="13">PR domain zinc finger protein 13</fullName>
    </submittedName>
</protein>
<dbReference type="Proteomes" id="UP001219518">
    <property type="component" value="Unassembled WGS sequence"/>
</dbReference>
<evidence type="ECO:0000256" key="6">
    <source>
        <dbReference type="ARBA" id="ARBA00023125"/>
    </source>
</evidence>
<dbReference type="PROSITE" id="PS00028">
    <property type="entry name" value="ZINC_FINGER_C2H2_1"/>
    <property type="match status" value="3"/>
</dbReference>
<evidence type="ECO:0000256" key="4">
    <source>
        <dbReference type="ARBA" id="ARBA00022771"/>
    </source>
</evidence>
<dbReference type="GO" id="GO:0008270">
    <property type="term" value="F:zinc ion binding"/>
    <property type="evidence" value="ECO:0007669"/>
    <property type="project" value="UniProtKB-KW"/>
</dbReference>
<dbReference type="AlphaFoldDB" id="A0AAE1LCU5"/>
<comment type="similarity">
    <text evidence="8">Belongs to the snail C2H2-type zinc-finger protein family.</text>
</comment>
<dbReference type="GO" id="GO:0000978">
    <property type="term" value="F:RNA polymerase II cis-regulatory region sequence-specific DNA binding"/>
    <property type="evidence" value="ECO:0007669"/>
    <property type="project" value="TreeGrafter"/>
</dbReference>
<sequence length="671" mass="70855">MTVGLWGCADSCLAATVVAFPDAVMFPVQYAAARTPPRTARPAPPSSRGSSNCSTASPPSPAVSPLLAAGAGAGAGLTPHGGGYFRLDVATPPPSSRATSTPGPGPGPSPGGARPPRSPGGGSRLPHPRRHAAATPTPSTVVVAEDIPLHAASKTFQPGALLGAAGDPDLLVGDDSLQLRLSAEGHLDVDADPTPGWVRRVRLADDCHSVNVQLQVERHSRAARAGAAGPAGVRCMVRAVRPLSRGQDLLMWFADDLLACLRLPFLAPHNIQGEKRYVCHHCGRTFEFPNPLKLHLALDCGREDVAELWCRLQRLGEEEDADDGRDGYGRRKDTSAFRPYWASVSNTSVDSGVSSLSRLSGSLNGSGGLNGSLNGSLGSSEQAVASPGPAPGPSPATAPASAPGLFGAFHHWALSNPALRPGVPTLPLPLPTLSPAHHHHHPLLPRPLPPPPESLGLGGLLSGHHHGLGATRVRDATPQHAVQAHQASYHQHASDMETLVSNLGRSKQGHLCIYCGKVYSRKYGLKIHIRTHTGFKPLKCKYCLRPFGDPSNLNKHVRLHAEGDTPYKCDLCGKVLVRRRDLERHVKSRHQDGDWDGNDMDTDNDDAEDDVDVEVDVGEETKSNDDDEERERPLHCNGSSLKQGAGLDGRRGGGLEKRLSGAGADIAIPTA</sequence>
<feature type="compositionally biased region" description="Basic and acidic residues" evidence="10">
    <location>
        <begin position="619"/>
        <end position="634"/>
    </location>
</feature>
<feature type="region of interest" description="Disordered" evidence="10">
    <location>
        <begin position="370"/>
        <end position="401"/>
    </location>
</feature>
<feature type="signal peptide" evidence="11">
    <location>
        <begin position="1"/>
        <end position="19"/>
    </location>
</feature>
<feature type="domain" description="C2H2-type" evidence="12">
    <location>
        <begin position="567"/>
        <end position="590"/>
    </location>
</feature>
<evidence type="ECO:0000313" key="13">
    <source>
        <dbReference type="EMBL" id="KAK3914928.1"/>
    </source>
</evidence>
<evidence type="ECO:0000256" key="10">
    <source>
        <dbReference type="SAM" id="MobiDB-lite"/>
    </source>
</evidence>
<dbReference type="Pfam" id="PF00096">
    <property type="entry name" value="zf-C2H2"/>
    <property type="match status" value="3"/>
</dbReference>
<feature type="domain" description="C2H2-type" evidence="12">
    <location>
        <begin position="538"/>
        <end position="565"/>
    </location>
</feature>
<evidence type="ECO:0000259" key="12">
    <source>
        <dbReference type="PROSITE" id="PS50157"/>
    </source>
</evidence>
<keyword evidence="2" id="KW-0479">Metal-binding</keyword>
<name>A0AAE1LCU5_9NEOP</name>
<dbReference type="SUPFAM" id="SSF57667">
    <property type="entry name" value="beta-beta-alpha zinc fingers"/>
    <property type="match status" value="2"/>
</dbReference>
<reference evidence="13" key="2">
    <citation type="journal article" date="2023" name="BMC Genomics">
        <title>Pest status, molecular evolution, and epigenetic factors derived from the genome assembly of Frankliniella fusca, a thysanopteran phytovirus vector.</title>
        <authorList>
            <person name="Catto M.A."/>
            <person name="Labadie P.E."/>
            <person name="Jacobson A.L."/>
            <person name="Kennedy G.G."/>
            <person name="Srinivasan R."/>
            <person name="Hunt B.G."/>
        </authorList>
    </citation>
    <scope>NUCLEOTIDE SEQUENCE</scope>
    <source>
        <strain evidence="13">PL_HMW_Pooled</strain>
    </source>
</reference>
<evidence type="ECO:0000256" key="8">
    <source>
        <dbReference type="ARBA" id="ARBA00037948"/>
    </source>
</evidence>
<dbReference type="SMART" id="SM00355">
    <property type="entry name" value="ZnF_C2H2"/>
    <property type="match status" value="4"/>
</dbReference>
<proteinExistence type="inferred from homology"/>
<keyword evidence="5" id="KW-0862">Zinc</keyword>
<accession>A0AAE1LCU5</accession>
<keyword evidence="11" id="KW-0732">Signal</keyword>
<reference evidence="13" key="1">
    <citation type="submission" date="2021-07" db="EMBL/GenBank/DDBJ databases">
        <authorList>
            <person name="Catto M.A."/>
            <person name="Jacobson A."/>
            <person name="Kennedy G."/>
            <person name="Labadie P."/>
            <person name="Hunt B.G."/>
            <person name="Srinivasan R."/>
        </authorList>
    </citation>
    <scope>NUCLEOTIDE SEQUENCE</scope>
    <source>
        <strain evidence="13">PL_HMW_Pooled</strain>
        <tissue evidence="13">Head</tissue>
    </source>
</reference>
<evidence type="ECO:0000256" key="7">
    <source>
        <dbReference type="ARBA" id="ARBA00023242"/>
    </source>
</evidence>
<dbReference type="Gene3D" id="3.30.160.60">
    <property type="entry name" value="Classic Zinc Finger"/>
    <property type="match status" value="2"/>
</dbReference>
<feature type="compositionally biased region" description="Low complexity" evidence="10">
    <location>
        <begin position="371"/>
        <end position="387"/>
    </location>
</feature>
<evidence type="ECO:0000256" key="11">
    <source>
        <dbReference type="SAM" id="SignalP"/>
    </source>
</evidence>
<dbReference type="InterPro" id="IPR013087">
    <property type="entry name" value="Znf_C2H2_type"/>
</dbReference>
<evidence type="ECO:0000256" key="9">
    <source>
        <dbReference type="PROSITE-ProRule" id="PRU00042"/>
    </source>
</evidence>
<keyword evidence="7" id="KW-0539">Nucleus</keyword>
<feature type="domain" description="C2H2-type" evidence="12">
    <location>
        <begin position="510"/>
        <end position="537"/>
    </location>
</feature>
<keyword evidence="3" id="KW-0677">Repeat</keyword>
<evidence type="ECO:0000256" key="2">
    <source>
        <dbReference type="ARBA" id="ARBA00022723"/>
    </source>
</evidence>
<dbReference type="PANTHER" id="PTHR24388:SF54">
    <property type="entry name" value="PROTEIN ESCARGOT"/>
    <property type="match status" value="1"/>
</dbReference>
<keyword evidence="6" id="KW-0238">DNA-binding</keyword>
<comment type="caution">
    <text evidence="13">The sequence shown here is derived from an EMBL/GenBank/DDBJ whole genome shotgun (WGS) entry which is preliminary data.</text>
</comment>
<evidence type="ECO:0000256" key="1">
    <source>
        <dbReference type="ARBA" id="ARBA00004123"/>
    </source>
</evidence>
<dbReference type="PROSITE" id="PS50157">
    <property type="entry name" value="ZINC_FINGER_C2H2_2"/>
    <property type="match status" value="4"/>
</dbReference>
<dbReference type="GO" id="GO:0000981">
    <property type="term" value="F:DNA-binding transcription factor activity, RNA polymerase II-specific"/>
    <property type="evidence" value="ECO:0007669"/>
    <property type="project" value="TreeGrafter"/>
</dbReference>
<feature type="compositionally biased region" description="Acidic residues" evidence="10">
    <location>
        <begin position="594"/>
        <end position="618"/>
    </location>
</feature>
<evidence type="ECO:0000313" key="14">
    <source>
        <dbReference type="Proteomes" id="UP001219518"/>
    </source>
</evidence>
<keyword evidence="4 9" id="KW-0863">Zinc-finger</keyword>
<feature type="region of interest" description="Disordered" evidence="10">
    <location>
        <begin position="34"/>
        <end position="65"/>
    </location>
</feature>
<dbReference type="PANTHER" id="PTHR24388">
    <property type="entry name" value="ZINC FINGER PROTEIN"/>
    <property type="match status" value="1"/>
</dbReference>
<feature type="region of interest" description="Disordered" evidence="10">
    <location>
        <begin position="586"/>
        <end position="671"/>
    </location>
</feature>
<gene>
    <name evidence="13" type="ORF">KUF71_005616</name>
</gene>
<feature type="chain" id="PRO_5041931614" evidence="11">
    <location>
        <begin position="20"/>
        <end position="671"/>
    </location>
</feature>
<dbReference type="InterPro" id="IPR036236">
    <property type="entry name" value="Znf_C2H2_sf"/>
</dbReference>
<evidence type="ECO:0000256" key="3">
    <source>
        <dbReference type="ARBA" id="ARBA00022737"/>
    </source>
</evidence>
<dbReference type="GO" id="GO:0005634">
    <property type="term" value="C:nucleus"/>
    <property type="evidence" value="ECO:0007669"/>
    <property type="project" value="UniProtKB-SubCell"/>
</dbReference>
<dbReference type="EMBL" id="JAHWGI010000394">
    <property type="protein sequence ID" value="KAK3914928.1"/>
    <property type="molecule type" value="Genomic_DNA"/>
</dbReference>
<dbReference type="InterPro" id="IPR050527">
    <property type="entry name" value="Snail/Krueppel_Znf"/>
</dbReference>
<evidence type="ECO:0000256" key="5">
    <source>
        <dbReference type="ARBA" id="ARBA00022833"/>
    </source>
</evidence>
<keyword evidence="14" id="KW-1185">Reference proteome</keyword>
<feature type="compositionally biased region" description="Basic and acidic residues" evidence="10">
    <location>
        <begin position="648"/>
        <end position="659"/>
    </location>
</feature>
<feature type="region of interest" description="Disordered" evidence="10">
    <location>
        <begin position="84"/>
        <end position="138"/>
    </location>
</feature>
<comment type="subcellular location">
    <subcellularLocation>
        <location evidence="1">Nucleus</location>
    </subcellularLocation>
</comment>
<feature type="domain" description="C2H2-type" evidence="12">
    <location>
        <begin position="277"/>
        <end position="304"/>
    </location>
</feature>
<dbReference type="FunFam" id="3.30.160.60:FF:000616">
    <property type="entry name" value="PR domain zinc finger protein 13"/>
    <property type="match status" value="1"/>
</dbReference>
<organism evidence="13 14">
    <name type="scientific">Frankliniella fusca</name>
    <dbReference type="NCBI Taxonomy" id="407009"/>
    <lineage>
        <taxon>Eukaryota</taxon>
        <taxon>Metazoa</taxon>
        <taxon>Ecdysozoa</taxon>
        <taxon>Arthropoda</taxon>
        <taxon>Hexapoda</taxon>
        <taxon>Insecta</taxon>
        <taxon>Pterygota</taxon>
        <taxon>Neoptera</taxon>
        <taxon>Paraneoptera</taxon>
        <taxon>Thysanoptera</taxon>
        <taxon>Terebrantia</taxon>
        <taxon>Thripoidea</taxon>
        <taxon>Thripidae</taxon>
        <taxon>Frankliniella</taxon>
    </lineage>
</organism>